<keyword evidence="2" id="KW-1133">Transmembrane helix</keyword>
<evidence type="ECO:0000256" key="2">
    <source>
        <dbReference type="SAM" id="Phobius"/>
    </source>
</evidence>
<organism evidence="4 5">
    <name type="scientific">Cymbomonas tetramitiformis</name>
    <dbReference type="NCBI Taxonomy" id="36881"/>
    <lineage>
        <taxon>Eukaryota</taxon>
        <taxon>Viridiplantae</taxon>
        <taxon>Chlorophyta</taxon>
        <taxon>Pyramimonadophyceae</taxon>
        <taxon>Pyramimonadales</taxon>
        <taxon>Pyramimonadaceae</taxon>
        <taxon>Cymbomonas</taxon>
    </lineage>
</organism>
<dbReference type="SUPFAM" id="SSF55920">
    <property type="entry name" value="Creatinase/aminopeptidase"/>
    <property type="match status" value="1"/>
</dbReference>
<dbReference type="InterPro" id="IPR043502">
    <property type="entry name" value="DNA/RNA_pol_sf"/>
</dbReference>
<dbReference type="CDD" id="cd09275">
    <property type="entry name" value="RNase_HI_RT_DIRS1"/>
    <property type="match status" value="1"/>
</dbReference>
<feature type="transmembrane region" description="Helical" evidence="2">
    <location>
        <begin position="241"/>
        <end position="260"/>
    </location>
</feature>
<dbReference type="PANTHER" id="PTHR33050:SF7">
    <property type="entry name" value="RIBONUCLEASE H"/>
    <property type="match status" value="1"/>
</dbReference>
<sequence length="3900" mass="427960">MSWITYSYSALEKLAEDAAECQLKRGDSPNATAEEVQKACEVCVRCMRVAECGLKNKILKNGMQVAKAVGRCMLENKCHSACMCDGDGFGYPCCVSVNDCAAHRAPTTQPFQNGDLIKVDIVVHHGGGGMGDMARTFIFGQSPDKSRTDFVLRTELLLHTIVDTFNERSMRDRAALESEMTKQYNEFEKNQGEDAQYQDFNMDHARQHFINLTMYTFNGLSNLVKYGIDATFELGNGLITYRYIVLLILAITVAAFLFAFEGDTLVSKINLLYDEMHRPIMYPLKMYLRFLAMLYSGVAGAYNAMIIMAKRTFSIMRDTLIRLTADMLMELILAWSSFVSRAGQELYDWTVRQHFVDASPDFLQSCLALQRGLWAVRECVIIPCSFTRLFWETLASGVNYYPPTAHNPIVRDDYYVPSAESAMKTATFNKFCYQHRLGDPAVMGEYYDDHVTYCRPCDSEAGVRYDCLPHNYHVPLAMNAAIASVAMLIKVPSQYILRTGGLRTDAYEGRHEVDTELLFATTAETRPDGRGYGAYVTFDGSEHKYCVCWNKYTGDDAQYPYGVPAEPYLHHAPWLLCEDYAVYYRTFDFDGLLTLAADAVGFAADSADEWYMGCLNYMQYAVAHAVDLADAGVCNNLYSVHPPRWSDELRACVATPPTITTGIRGGTQALIGGVRIGARVFGYLPAVVYELRDRWTRFFEASSDDATQMARVKGRAGLVHQLLETPNTQGCAHAASVYPSTSADDNDEVDYTVKNYCARNYVLDQMYLPALVITDHGKAFNVTKSVNLYLAGHEVAFAAMRFMYRYATTLVFGAYQVPPANPAYPAPPPMPTPPPPPPLCKVPIVQVHDTSTSTTETHVGADAWAAYRCGDYTDANFLDFIYTHGADGYFAHELNDVRFAYGAAPKHLKVNCSFMDVYGAYGGLLRPNECMDQDGDGQCVLSGYPAYGDVPNVDTSDLQTSPNVYLFDNTDQESCTCDADGSYVSPEPTLYRCPTASYLPPRVTTSGAVDLVRSYLADEDGDTLEGSGDLRYPVCRALQVAMLDSYESEYSYGMAQRARCRMTASQYADGLVSEGYGVQAECSIVAVTDIVDADLRTNATFILEDPARVMRLPVRIVERTYPTGQQVPKDPLGASPEWTTRYTEQVFAGYNLTDAPQPDWRFYRTIGGTYGGMHQPLCSCDPHRYVAPTAVPNMRRCLPRTLLNAPNAPPPIANPPGPPPNNPAGPPVTSATVCRDVYGSVMRGYRMQHPQHNIYPSDCVCADTDRAPIATVSGNKDTDVLYCPTTCVGDAIIDGPSCVCRAEDADALRAIANGGRQINNTRPESEVEATVHRAADALSTDTASTDVSNFSSVTEFAYSFLFADPSPNARFPTIAQATSSFCESALGSEWHLHEASHEGVEDYQHRLQDVLDAHINKRTEAGVGSPVMDAHPLCARTYRVQLPPRARARHGSEASIAPPAAGSKRATLNLARTLQRVVAPRGAGPYTLDDQHYVIEAVYAEALASLSSAAGGGTTAECVASVTLDGFSTTSLSQLFKSDGSFTHYDPTNPCDDSMYYAPDQTLQGLVCSANQESAQRDRLPFSAGDGMYNLTNGYVAADANATGPDNNAKVGIFLNVSLSGRTTLLDHRFGKISNLDNQCQLPVVDAGESETDYCAMYVNIDHRSASVTPDKTPKSRYTYGRQMLKRRRVNNAVEDCSPSASAQDYLHLCSDANVLSPEAMGQAAAFCGASLVDAAMRPSRARAICAEVPHGFLFSSGGETVDSYVVPIVYRTDPRYNTSNPILKNKDAAVQTETRGGFFQAVHTHSDASDTRRYVAVCSRQVPSNITRKSVVSPNSKLKDGVRYLAEKDLQAARDALDNLRAVGAKCALNIEGPTFPMSTSTPTAAKPNAAQRMAASSKRWFPYPWTRRGSNHTVGPVRFTLGALIDGVYGQLNLFGSTRPDVPIQGRNARLRIPGRPANNNRGSALGNRRTDPVVYGNTHPEFGFPPTDPYGAAGGGALGAGQVLVADLCNDSLSDVHVRTMRIRSAFDNRFLQAKGAGPHPAMPSYELHSGATQHPGMSRTRPDAADPSHDVERYLLGQFEYADGGEEVVASHLYVLRGGDQYKETLRSANGDVHDATGFLFEGDFRLTTGARHETQGDVDPDGGAGLYGRFQTRTDAARAPTRMRSYETGTPFERSAQRLAFVDVHDDSDVRVACTRTVDLSSRPRETLGFPRSPQDGRLDDGDCSHGRTFAYQNWGEGHPLTANNASVDDASGSFESGVFDCVALSVLGGSRCALWRGVEGLSIDNAVCEVGTRVQFGEWSNLPCHHAKPYVCTGDDSDTYVGVQPLPFDDARQHCVSMGMRLALPPTTSVLNRRMSVAAQNALCEAHLLQPYGTDACAPSLAPEVRRASPAWSESLATGAKISNNSGYYANCTSRSAFVHADGELQHNLASPTYATDASLDACDANAYPYAGVLRRDANPFYSTYDVQGVAAETLRTVGLNEYNLVYGDVWIGLRRPRGFAGFSNQRYGLCDKSNDAMANTSRFEVAPCKTDADERIGGEYALVGADEAGSPLVVATMHAKHPFDTSNSENENNINAFLTAMQEQGLWSTQEPTTEDLKDPDRRDHYLNEDYVLHTRNWMARATTLKLVGDREGVHLSDARAGRCVRDVASQALHTLRTVVCSNQGDSCSTALLKTNTVISTSHVLLPVDGETEVELAERLQPDLTYDRPSMQVHRASDPALTRRIAQEGYATRVVNPNIAASDAVNRDFEGKQSGAESFFNVTAGYHTRDALQSANPPGIALSKLGATHAGFDATEVLPEGHGGVHYGAYLHALNESTYPCHTLDGSATVFPFSQALCNSMGAPEAPKIGRVIAPSACGIDSATDDDDACMLPALLTGRRLGMVAGVHAEPADADRMVRLRRLDLAWPQSHGNPPSMLFESEAGNVAYEIARNSNRTALWYPVDDNVRNQMSAEVQNAEVDDKAHSNGWLYTCSSPTLMFEPSLEMGNPATPPAPEAPPANHKISTNVARFQVTAGGELTTVNELHESVSARPDADAYIVSNTPGDAEMREQIHDHQNALPFSTYNTYGFTGPKALAATVAYGNTALRNKTSWLCAHRVPVHCELLGRDMESGNISSIDKYLIYGGGNKQSGFVEDFDLHYVSGPQIQLPDAYTGRFGTIPEGDDSKETMWTYGYSGNKTGICNRAVKTDWSASRCKTEFESSPEYYADAVCYLPEQAPGENTDSTKCNDTRDDCLSTIMQDRAKVCGANANGCDRSCGKCEAAGSESNRFYDGSGRWRNHYAARKYTKADSGPGICTCGGHLPDSDCVSVDKPRLESETNDVNQQDSPEMRFMKAFYEMWTETIPEKTDERKVVPVVDMWNDDGAHGGMRYDAAFAWRTSNHEDAQSSGWRQDPGNRGPARILIMFPTNNEDGDYVDVTTSGKTDAQRKQAANAKMPEQYTNSAKRAYGVNMEELDDFNNKETFKRAAVLADIDATGFLLNWEKSVLEPTQRLPFLGLGIDSVQGVFFAPPQKWDALMARVRTALRCRRIKVRALASIAGKVMSLRMALGKAAFMFTREMYFVIESAARWDSYISLSPEVVVELRLWADSGPERFTSAIWDVVSQLFTNLLYTDAGATGWGGWLAPLGARGRLDARGHLSLAERGESSTLRELIGILKTLQSFARFLSGTAVHLHTDSQPAWRILMKGCSSKAALHRLAVEIFWLTAHHGIRLEVTWIPRTLNEYADFLAAIYDSDDWMLSRYWFDVLDSLWGVHTIDRFATDKNHLLPRFNSRWWCPGVEDVDCFLCGNWFEENNWCNPPFGLVGQLLRCLIRHGASATVICPRWTGRHWWPLLCPDGEHFAPFVVDWRELPTDSIEPLFRPGAGRANEMAVGPPSFRVLALRIDGSLGLL</sequence>
<dbReference type="InterPro" id="IPR052055">
    <property type="entry name" value="Hepadnavirus_pol/RT"/>
</dbReference>
<dbReference type="SUPFAM" id="SSF56672">
    <property type="entry name" value="DNA/RNA polymerases"/>
    <property type="match status" value="1"/>
</dbReference>
<keyword evidence="2" id="KW-0812">Transmembrane</keyword>
<gene>
    <name evidence="4" type="ORF">CYMTET_42395</name>
</gene>
<evidence type="ECO:0000256" key="1">
    <source>
        <dbReference type="SAM" id="MobiDB-lite"/>
    </source>
</evidence>
<feature type="transmembrane region" description="Helical" evidence="2">
    <location>
        <begin position="286"/>
        <end position="308"/>
    </location>
</feature>
<dbReference type="InterPro" id="IPR036005">
    <property type="entry name" value="Creatinase/aminopeptidase-like"/>
</dbReference>
<dbReference type="Pfam" id="PF00557">
    <property type="entry name" value="Peptidase_M24"/>
    <property type="match status" value="1"/>
</dbReference>
<keyword evidence="5" id="KW-1185">Reference proteome</keyword>
<feature type="compositionally biased region" description="Pro residues" evidence="1">
    <location>
        <begin position="1208"/>
        <end position="1226"/>
    </location>
</feature>
<feature type="domain" description="Peptidase M24" evidence="3">
    <location>
        <begin position="35"/>
        <end position="150"/>
    </location>
</feature>
<dbReference type="Proteomes" id="UP001190700">
    <property type="component" value="Unassembled WGS sequence"/>
</dbReference>
<evidence type="ECO:0000313" key="4">
    <source>
        <dbReference type="EMBL" id="KAK3248133.1"/>
    </source>
</evidence>
<evidence type="ECO:0000313" key="5">
    <source>
        <dbReference type="Proteomes" id="UP001190700"/>
    </source>
</evidence>
<accession>A0AAE0C5I6</accession>
<keyword evidence="2" id="KW-0472">Membrane</keyword>
<comment type="caution">
    <text evidence="4">The sequence shown here is derived from an EMBL/GenBank/DDBJ whole genome shotgun (WGS) entry which is preliminary data.</text>
</comment>
<dbReference type="PANTHER" id="PTHR33050">
    <property type="entry name" value="REVERSE TRANSCRIPTASE DOMAIN-CONTAINING PROTEIN"/>
    <property type="match status" value="1"/>
</dbReference>
<dbReference type="EMBL" id="LGRX02028388">
    <property type="protein sequence ID" value="KAK3248133.1"/>
    <property type="molecule type" value="Genomic_DNA"/>
</dbReference>
<reference evidence="4 5" key="1">
    <citation type="journal article" date="2015" name="Genome Biol. Evol.">
        <title>Comparative Genomics of a Bacterivorous Green Alga Reveals Evolutionary Causalities and Consequences of Phago-Mixotrophic Mode of Nutrition.</title>
        <authorList>
            <person name="Burns J.A."/>
            <person name="Paasch A."/>
            <person name="Narechania A."/>
            <person name="Kim E."/>
        </authorList>
    </citation>
    <scope>NUCLEOTIDE SEQUENCE [LARGE SCALE GENOMIC DNA]</scope>
    <source>
        <strain evidence="4 5">PLY_AMNH</strain>
    </source>
</reference>
<evidence type="ECO:0000259" key="3">
    <source>
        <dbReference type="Pfam" id="PF00557"/>
    </source>
</evidence>
<proteinExistence type="predicted"/>
<name>A0AAE0C5I6_9CHLO</name>
<dbReference type="Gene3D" id="3.90.230.10">
    <property type="entry name" value="Creatinase/methionine aminopeptidase superfamily"/>
    <property type="match status" value="1"/>
</dbReference>
<protein>
    <recommendedName>
        <fullName evidence="3">Peptidase M24 domain-containing protein</fullName>
    </recommendedName>
</protein>
<dbReference type="InterPro" id="IPR000994">
    <property type="entry name" value="Pept_M24"/>
</dbReference>
<feature type="region of interest" description="Disordered" evidence="1">
    <location>
        <begin position="1208"/>
        <end position="1228"/>
    </location>
</feature>